<dbReference type="Gene3D" id="3.60.130.30">
    <property type="match status" value="1"/>
</dbReference>
<name>A0ABR1JAD5_9AGAR</name>
<comment type="caution">
    <text evidence="1">The sequence shown here is derived from an EMBL/GenBank/DDBJ whole genome shotgun (WGS) entry which is preliminary data.</text>
</comment>
<dbReference type="EMBL" id="JBANRG010000022">
    <property type="protein sequence ID" value="KAK7455802.1"/>
    <property type="molecule type" value="Genomic_DNA"/>
</dbReference>
<evidence type="ECO:0000313" key="1">
    <source>
        <dbReference type="EMBL" id="KAK7455802.1"/>
    </source>
</evidence>
<sequence length="331" mass="37994">MTRRGRRAPTTVYQRRQIRTAELRDLLQELTTYYEARDYGDDLAGIPNSSEKLLERAHTLYPNLSPASLPSAPVDGILAWRTPETMQERFPGIPPISLLRLHRILDTDSIDVICQFYDILINSGFRFPVDKIDHNRSASSGAHLGVWMHYSLTPMVTSDSRLRTQRSQVVINALDQFLQVLKDILVPLIRSIYEIHFPHLWARQAKAHRFVRTFFRSGHREEFEARVALDFEGAFFCAAIKEGSSKVWHLDWHDDPNSMTWIIPIGEGWEGAEFCAPQLGIKVPIIPGQVLGALTRRLLHCAAPMTGGRRLVLTLFCNRWIMKHSDEWIEV</sequence>
<protein>
    <submittedName>
        <fullName evidence="1">Uncharacterized protein</fullName>
    </submittedName>
</protein>
<organism evidence="1 2">
    <name type="scientific">Marasmiellus scandens</name>
    <dbReference type="NCBI Taxonomy" id="2682957"/>
    <lineage>
        <taxon>Eukaryota</taxon>
        <taxon>Fungi</taxon>
        <taxon>Dikarya</taxon>
        <taxon>Basidiomycota</taxon>
        <taxon>Agaricomycotina</taxon>
        <taxon>Agaricomycetes</taxon>
        <taxon>Agaricomycetidae</taxon>
        <taxon>Agaricales</taxon>
        <taxon>Marasmiineae</taxon>
        <taxon>Omphalotaceae</taxon>
        <taxon>Marasmiellus</taxon>
    </lineage>
</organism>
<keyword evidence="2" id="KW-1185">Reference proteome</keyword>
<accession>A0ABR1JAD5</accession>
<evidence type="ECO:0000313" key="2">
    <source>
        <dbReference type="Proteomes" id="UP001498398"/>
    </source>
</evidence>
<gene>
    <name evidence="1" type="ORF">VKT23_010834</name>
</gene>
<reference evidence="1 2" key="1">
    <citation type="submission" date="2024-01" db="EMBL/GenBank/DDBJ databases">
        <title>A draft genome for the cacao thread blight pathogen Marasmiellus scandens.</title>
        <authorList>
            <person name="Baruah I.K."/>
            <person name="Leung J."/>
            <person name="Bukari Y."/>
            <person name="Amoako-Attah I."/>
            <person name="Meinhardt L.W."/>
            <person name="Bailey B.A."/>
            <person name="Cohen S.P."/>
        </authorList>
    </citation>
    <scope>NUCLEOTIDE SEQUENCE [LARGE SCALE GENOMIC DNA]</scope>
    <source>
        <strain evidence="1 2">GH-19</strain>
    </source>
</reference>
<proteinExistence type="predicted"/>
<dbReference type="Proteomes" id="UP001498398">
    <property type="component" value="Unassembled WGS sequence"/>
</dbReference>